<dbReference type="GO" id="GO:0004485">
    <property type="term" value="F:methylcrotonoyl-CoA carboxylase activity"/>
    <property type="evidence" value="ECO:0007669"/>
    <property type="project" value="TreeGrafter"/>
</dbReference>
<gene>
    <name evidence="3" type="ORF">TBIB3V08_LOCUS7254</name>
</gene>
<dbReference type="Gene3D" id="3.90.226.10">
    <property type="entry name" value="2-enoyl-CoA Hydratase, Chain A, domain 1"/>
    <property type="match status" value="1"/>
</dbReference>
<dbReference type="GO" id="GO:0006552">
    <property type="term" value="P:L-leucine catabolic process"/>
    <property type="evidence" value="ECO:0007669"/>
    <property type="project" value="TreeGrafter"/>
</dbReference>
<accession>A0A7R9F309</accession>
<protein>
    <recommendedName>
        <fullName evidence="2">CoA carboxyltransferase C-terminal domain-containing protein</fullName>
    </recommendedName>
</protein>
<dbReference type="SUPFAM" id="SSF52096">
    <property type="entry name" value="ClpP/crotonase"/>
    <property type="match status" value="1"/>
</dbReference>
<sequence length="87" mass="9986">MTVVVFDYSPRFLYMWPNSRISVMGGEQAAGVLAQISQERREREKKQVTNIQQDKDTKNGGRLCAHSYRHECGYAHAQKTLVVSRDL</sequence>
<dbReference type="InterPro" id="IPR034733">
    <property type="entry name" value="AcCoA_carboxyl_beta"/>
</dbReference>
<feature type="domain" description="CoA carboxyltransferase C-terminal" evidence="2">
    <location>
        <begin position="1"/>
        <end position="87"/>
    </location>
</feature>
<name>A0A7R9F309_9NEOP</name>
<dbReference type="GO" id="GO:0005739">
    <property type="term" value="C:mitochondrion"/>
    <property type="evidence" value="ECO:0007669"/>
    <property type="project" value="TreeGrafter"/>
</dbReference>
<dbReference type="GO" id="GO:1905202">
    <property type="term" value="C:methylcrotonoyl-CoA carboxylase complex"/>
    <property type="evidence" value="ECO:0007669"/>
    <property type="project" value="TreeGrafter"/>
</dbReference>
<dbReference type="PANTHER" id="PTHR22855">
    <property type="entry name" value="ACETYL, PROPIONYL, PYRUVATE, AND GLUTACONYL CARBOXYLASE-RELATED"/>
    <property type="match status" value="1"/>
</dbReference>
<evidence type="ECO:0000256" key="1">
    <source>
        <dbReference type="ARBA" id="ARBA00006102"/>
    </source>
</evidence>
<proteinExistence type="inferred from homology"/>
<reference evidence="3" key="1">
    <citation type="submission" date="2020-11" db="EMBL/GenBank/DDBJ databases">
        <authorList>
            <person name="Tran Van P."/>
        </authorList>
    </citation>
    <scope>NUCLEOTIDE SEQUENCE</scope>
</reference>
<dbReference type="InterPro" id="IPR045190">
    <property type="entry name" value="MCCB/AccD1-like"/>
</dbReference>
<comment type="similarity">
    <text evidence="1">Belongs to the AccD/PCCB family.</text>
</comment>
<dbReference type="PROSITE" id="PS50989">
    <property type="entry name" value="COA_CT_CTER"/>
    <property type="match status" value="1"/>
</dbReference>
<dbReference type="InterPro" id="IPR011763">
    <property type="entry name" value="COA_CT_C"/>
</dbReference>
<evidence type="ECO:0000313" key="3">
    <source>
        <dbReference type="EMBL" id="CAD7444889.1"/>
    </source>
</evidence>
<dbReference type="EMBL" id="OD566940">
    <property type="protein sequence ID" value="CAD7444889.1"/>
    <property type="molecule type" value="Genomic_DNA"/>
</dbReference>
<organism evidence="3">
    <name type="scientific">Timema bartmani</name>
    <dbReference type="NCBI Taxonomy" id="61472"/>
    <lineage>
        <taxon>Eukaryota</taxon>
        <taxon>Metazoa</taxon>
        <taxon>Ecdysozoa</taxon>
        <taxon>Arthropoda</taxon>
        <taxon>Hexapoda</taxon>
        <taxon>Insecta</taxon>
        <taxon>Pterygota</taxon>
        <taxon>Neoptera</taxon>
        <taxon>Polyneoptera</taxon>
        <taxon>Phasmatodea</taxon>
        <taxon>Timematodea</taxon>
        <taxon>Timematoidea</taxon>
        <taxon>Timematidae</taxon>
        <taxon>Timema</taxon>
    </lineage>
</organism>
<evidence type="ECO:0000259" key="2">
    <source>
        <dbReference type="PROSITE" id="PS50989"/>
    </source>
</evidence>
<dbReference type="InterPro" id="IPR029045">
    <property type="entry name" value="ClpP/crotonase-like_dom_sf"/>
</dbReference>
<dbReference type="PANTHER" id="PTHR22855:SF13">
    <property type="entry name" value="METHYLCROTONOYL-COA CARBOXYLASE BETA CHAIN, MITOCHONDRIAL"/>
    <property type="match status" value="1"/>
</dbReference>
<dbReference type="AlphaFoldDB" id="A0A7R9F309"/>
<dbReference type="Pfam" id="PF01039">
    <property type="entry name" value="Carboxyl_trans"/>
    <property type="match status" value="1"/>
</dbReference>